<evidence type="ECO:0008006" key="6">
    <source>
        <dbReference type="Google" id="ProtNLM"/>
    </source>
</evidence>
<dbReference type="InterPro" id="IPR000266">
    <property type="entry name" value="Ribosomal_uS17"/>
</dbReference>
<evidence type="ECO:0000313" key="4">
    <source>
        <dbReference type="Ensembl" id="ENSEBUP00000022719.1"/>
    </source>
</evidence>
<keyword evidence="3" id="KW-0687">Ribonucleoprotein</keyword>
<keyword evidence="5" id="KW-1185">Reference proteome</keyword>
<accession>A0A8C4QZ19</accession>
<evidence type="ECO:0000256" key="3">
    <source>
        <dbReference type="ARBA" id="ARBA00023274"/>
    </source>
</evidence>
<dbReference type="GO" id="GO:0022627">
    <property type="term" value="C:cytosolic small ribosomal subunit"/>
    <property type="evidence" value="ECO:0007669"/>
    <property type="project" value="TreeGrafter"/>
</dbReference>
<keyword evidence="2" id="KW-0689">Ribosomal protein</keyword>
<dbReference type="InterPro" id="IPR012340">
    <property type="entry name" value="NA-bd_OB-fold"/>
</dbReference>
<comment type="similarity">
    <text evidence="1">Belongs to the universal ribosomal protein uS17 family.</text>
</comment>
<dbReference type="GO" id="GO:0003735">
    <property type="term" value="F:structural constituent of ribosome"/>
    <property type="evidence" value="ECO:0007669"/>
    <property type="project" value="InterPro"/>
</dbReference>
<evidence type="ECO:0000256" key="1">
    <source>
        <dbReference type="ARBA" id="ARBA00010254"/>
    </source>
</evidence>
<protein>
    <recommendedName>
        <fullName evidence="6">Ribosomal protein S17</fullName>
    </recommendedName>
</protein>
<evidence type="ECO:0000256" key="2">
    <source>
        <dbReference type="ARBA" id="ARBA00022980"/>
    </source>
</evidence>
<dbReference type="PANTHER" id="PTHR10744:SF9">
    <property type="entry name" value="40S RIBOSOMAL PROTEIN S11-RELATED"/>
    <property type="match status" value="1"/>
</dbReference>
<dbReference type="Proteomes" id="UP000694388">
    <property type="component" value="Unplaced"/>
</dbReference>
<dbReference type="GO" id="GO:0006412">
    <property type="term" value="P:translation"/>
    <property type="evidence" value="ECO:0007669"/>
    <property type="project" value="InterPro"/>
</dbReference>
<dbReference type="AlphaFoldDB" id="A0A8C4QZ19"/>
<evidence type="ECO:0000313" key="5">
    <source>
        <dbReference type="Proteomes" id="UP000694388"/>
    </source>
</evidence>
<organism evidence="4 5">
    <name type="scientific">Eptatretus burgeri</name>
    <name type="common">Inshore hagfish</name>
    <dbReference type="NCBI Taxonomy" id="7764"/>
    <lineage>
        <taxon>Eukaryota</taxon>
        <taxon>Metazoa</taxon>
        <taxon>Chordata</taxon>
        <taxon>Craniata</taxon>
        <taxon>Vertebrata</taxon>
        <taxon>Cyclostomata</taxon>
        <taxon>Myxini</taxon>
        <taxon>Myxiniformes</taxon>
        <taxon>Myxinidae</taxon>
        <taxon>Eptatretinae</taxon>
        <taxon>Eptatretus</taxon>
    </lineage>
</organism>
<dbReference type="GeneTree" id="ENSGT00960000187074"/>
<dbReference type="Ensembl" id="ENSEBUT00000023295.1">
    <property type="protein sequence ID" value="ENSEBUP00000022719.1"/>
    <property type="gene ID" value="ENSEBUG00000014002.1"/>
</dbReference>
<reference evidence="4" key="2">
    <citation type="submission" date="2025-09" db="UniProtKB">
        <authorList>
            <consortium name="Ensembl"/>
        </authorList>
    </citation>
    <scope>IDENTIFICATION</scope>
</reference>
<sequence>MKMQRTIVIRRDYLHYVRKYNRFEKRHKNLSVHLSPCFRHPKTWALHSCKLLFNIAHATQPQPLWKSLSIPFPLV</sequence>
<dbReference type="PANTHER" id="PTHR10744">
    <property type="entry name" value="40S RIBOSOMAL PROTEIN S11 FAMILY MEMBER"/>
    <property type="match status" value="1"/>
</dbReference>
<name>A0A8C4QZ19_EPTBU</name>
<dbReference type="Pfam" id="PF00366">
    <property type="entry name" value="Ribosomal_S17"/>
    <property type="match status" value="1"/>
</dbReference>
<proteinExistence type="inferred from homology"/>
<dbReference type="CDD" id="cd00364">
    <property type="entry name" value="Ribosomal_uS17"/>
    <property type="match status" value="1"/>
</dbReference>
<dbReference type="Gene3D" id="2.40.50.1000">
    <property type="match status" value="1"/>
</dbReference>
<reference evidence="4" key="1">
    <citation type="submission" date="2025-08" db="UniProtKB">
        <authorList>
            <consortium name="Ensembl"/>
        </authorList>
    </citation>
    <scope>IDENTIFICATION</scope>
</reference>
<dbReference type="SUPFAM" id="SSF50249">
    <property type="entry name" value="Nucleic acid-binding proteins"/>
    <property type="match status" value="1"/>
</dbReference>